<name>A0A0B7AMZ3_9EUPU</name>
<evidence type="ECO:0000256" key="1">
    <source>
        <dbReference type="ARBA" id="ARBA00004141"/>
    </source>
</evidence>
<dbReference type="PANTHER" id="PTHR21284">
    <property type="entry name" value="EG:80H7.2 PROTEIN"/>
    <property type="match status" value="1"/>
</dbReference>
<dbReference type="Gene3D" id="1.20.140.150">
    <property type="match status" value="1"/>
</dbReference>
<gene>
    <name evidence="6" type="primary">ORF130174</name>
    <name evidence="7" type="synonym">ORF130183</name>
</gene>
<evidence type="ECO:0000256" key="3">
    <source>
        <dbReference type="ARBA" id="ARBA00022989"/>
    </source>
</evidence>
<evidence type="ECO:0000256" key="4">
    <source>
        <dbReference type="ARBA" id="ARBA00023136"/>
    </source>
</evidence>
<feature type="transmembrane region" description="Helical" evidence="5">
    <location>
        <begin position="166"/>
        <end position="188"/>
    </location>
</feature>
<dbReference type="EMBL" id="HACG01035338">
    <property type="protein sequence ID" value="CEK82203.1"/>
    <property type="molecule type" value="Transcribed_RNA"/>
</dbReference>
<evidence type="ECO:0000256" key="2">
    <source>
        <dbReference type="ARBA" id="ARBA00022692"/>
    </source>
</evidence>
<keyword evidence="3 5" id="KW-1133">Transmembrane helix</keyword>
<sequence>MAACFLITGIICTLITVVTVIVSFATPNWVRFEQSTKPLCECINCDCGLWLYCSSGGSSTGSIDDCRWFFSREFLVEKKLPDWFKAVQGLMSGAVATSLLSLIIGLFSLCCRCKSCNPHRVAGAFIYLTFLLVAISVALFGAKSYMDYQIEVLADDTNMEVHIFGWSFWVAVAAAGMALISSIFYICVGNSDQYV</sequence>
<feature type="transmembrane region" description="Helical" evidence="5">
    <location>
        <begin position="90"/>
        <end position="109"/>
    </location>
</feature>
<comment type="subcellular location">
    <subcellularLocation>
        <location evidence="1">Membrane</location>
        <topology evidence="1">Multi-pass membrane protein</topology>
    </subcellularLocation>
</comment>
<protein>
    <submittedName>
        <fullName evidence="6">Uncharacterized protein</fullName>
    </submittedName>
</protein>
<dbReference type="InterPro" id="IPR004031">
    <property type="entry name" value="PMP22/EMP/MP20/Claudin"/>
</dbReference>
<accession>A0A0B7AMZ3</accession>
<reference evidence="6" key="1">
    <citation type="submission" date="2014-12" db="EMBL/GenBank/DDBJ databases">
        <title>Insight into the proteome of Arion vulgaris.</title>
        <authorList>
            <person name="Aradska J."/>
            <person name="Bulat T."/>
            <person name="Smidak R."/>
            <person name="Sarate P."/>
            <person name="Gangsoo J."/>
            <person name="Sialana F."/>
            <person name="Bilban M."/>
            <person name="Lubec G."/>
        </authorList>
    </citation>
    <scope>NUCLEOTIDE SEQUENCE</scope>
    <source>
        <tissue evidence="6">Skin</tissue>
    </source>
</reference>
<feature type="transmembrane region" description="Helical" evidence="5">
    <location>
        <begin position="121"/>
        <end position="146"/>
    </location>
</feature>
<evidence type="ECO:0000313" key="7">
    <source>
        <dbReference type="EMBL" id="CEK82204.1"/>
    </source>
</evidence>
<dbReference type="AlphaFoldDB" id="A0A0B7AMZ3"/>
<evidence type="ECO:0000313" key="6">
    <source>
        <dbReference type="EMBL" id="CEK82203.1"/>
    </source>
</evidence>
<proteinExistence type="predicted"/>
<dbReference type="Pfam" id="PF00822">
    <property type="entry name" value="PMP22_Claudin"/>
    <property type="match status" value="1"/>
</dbReference>
<feature type="non-terminal residue" evidence="6">
    <location>
        <position position="195"/>
    </location>
</feature>
<dbReference type="EMBL" id="HACG01035339">
    <property type="protein sequence ID" value="CEK82204.1"/>
    <property type="molecule type" value="Transcribed_RNA"/>
</dbReference>
<keyword evidence="2 5" id="KW-0812">Transmembrane</keyword>
<evidence type="ECO:0000256" key="5">
    <source>
        <dbReference type="SAM" id="Phobius"/>
    </source>
</evidence>
<dbReference type="GO" id="GO:0016020">
    <property type="term" value="C:membrane"/>
    <property type="evidence" value="ECO:0007669"/>
    <property type="project" value="UniProtKB-SubCell"/>
</dbReference>
<organism evidence="6">
    <name type="scientific">Arion vulgaris</name>
    <dbReference type="NCBI Taxonomy" id="1028688"/>
    <lineage>
        <taxon>Eukaryota</taxon>
        <taxon>Metazoa</taxon>
        <taxon>Spiralia</taxon>
        <taxon>Lophotrochozoa</taxon>
        <taxon>Mollusca</taxon>
        <taxon>Gastropoda</taxon>
        <taxon>Heterobranchia</taxon>
        <taxon>Euthyneura</taxon>
        <taxon>Panpulmonata</taxon>
        <taxon>Eupulmonata</taxon>
        <taxon>Stylommatophora</taxon>
        <taxon>Helicina</taxon>
        <taxon>Arionoidea</taxon>
        <taxon>Arionidae</taxon>
        <taxon>Arion</taxon>
    </lineage>
</organism>
<dbReference type="PANTHER" id="PTHR21284:SF12">
    <property type="entry name" value="EG:80H7.2 PROTEIN"/>
    <property type="match status" value="1"/>
</dbReference>
<keyword evidence="4 5" id="KW-0472">Membrane</keyword>